<dbReference type="InterPro" id="IPR036908">
    <property type="entry name" value="RlpA-like_sf"/>
</dbReference>
<name>A0ABY8AZE2_9GAMM</name>
<dbReference type="InterPro" id="IPR010611">
    <property type="entry name" value="3D_dom"/>
</dbReference>
<protein>
    <recommendedName>
        <fullName evidence="4">Membrane-bound lytic murein transglycosylase A</fullName>
        <ecNumber evidence="4">4.2.2.n1</ecNumber>
    </recommendedName>
    <alternativeName>
        <fullName evidence="4">Murein hydrolase A</fullName>
    </alternativeName>
</protein>
<comment type="catalytic activity">
    <reaction evidence="1 4">
        <text>Exolytic cleavage of the (1-&gt;4)-beta-glycosidic linkage between N-acetylmuramic acid (MurNAc) and N-acetylglucosamine (GlcNAc) residues in peptidoglycan, from either the reducing or the non-reducing ends of the peptidoglycan chains, with concomitant formation of a 1,6-anhydrobond in the MurNAc residue.</text>
        <dbReference type="EC" id="4.2.2.n1"/>
    </reaction>
</comment>
<evidence type="ECO:0000256" key="4">
    <source>
        <dbReference type="PIRNR" id="PIRNR019422"/>
    </source>
</evidence>
<gene>
    <name evidence="7" type="ORF">PXX05_06695</name>
</gene>
<dbReference type="SUPFAM" id="SSF50685">
    <property type="entry name" value="Barwin-like endoglucanases"/>
    <property type="match status" value="1"/>
</dbReference>
<dbReference type="SMART" id="SM00925">
    <property type="entry name" value="MltA"/>
    <property type="match status" value="1"/>
</dbReference>
<evidence type="ECO:0000256" key="2">
    <source>
        <dbReference type="ARBA" id="ARBA00023239"/>
    </source>
</evidence>
<dbReference type="InterPro" id="IPR005300">
    <property type="entry name" value="MltA_B"/>
</dbReference>
<dbReference type="EMBL" id="CP119078">
    <property type="protein sequence ID" value="WED44467.1"/>
    <property type="molecule type" value="Genomic_DNA"/>
</dbReference>
<keyword evidence="3 4" id="KW-0961">Cell wall biogenesis/degradation</keyword>
<dbReference type="Proteomes" id="UP001222087">
    <property type="component" value="Chromosome"/>
</dbReference>
<feature type="domain" description="Lytic transglycosylase MltA" evidence="6">
    <location>
        <begin position="134"/>
        <end position="291"/>
    </location>
</feature>
<dbReference type="PANTHER" id="PTHR30124:SF0">
    <property type="entry name" value="MEMBRANE-BOUND LYTIC MUREIN TRANSGLYCOSYLASE A"/>
    <property type="match status" value="1"/>
</dbReference>
<dbReference type="Gene3D" id="2.40.240.50">
    <property type="entry name" value="Barwin-like endoglucanases"/>
    <property type="match status" value="1"/>
</dbReference>
<dbReference type="CDD" id="cd14485">
    <property type="entry name" value="mltA_like_LT_A"/>
    <property type="match status" value="1"/>
</dbReference>
<keyword evidence="5" id="KW-0812">Transmembrane</keyword>
<comment type="function">
    <text evidence="4">Murein-degrading enzyme. May play a role in recycling of muropeptides during cell elongation and/or cell division.</text>
</comment>
<dbReference type="PANTHER" id="PTHR30124">
    <property type="entry name" value="MEMBRANE-BOUND LYTIC MUREIN TRANSGLYCOSYLASE A"/>
    <property type="match status" value="1"/>
</dbReference>
<evidence type="ECO:0000259" key="6">
    <source>
        <dbReference type="SMART" id="SM00925"/>
    </source>
</evidence>
<sequence length="414" mass="46950">MKRKLLYLFLVAVLIASGYYAWWWWQRPKIKPLTLRQGSFSQLPGWKTADLQQSLEAFKVSCKTFLRQDPEKSVGSHLLELKAKDWQPACQIALAISPGTNKQAREFFEKWFSPVEFYDNQPVRGLFTGYYMPLLYGSRTKTNKYNVPIYATPSDLVTINLGQFDPSFKHRKLVGRVTGHRVVPYYTRAEINKGAIKNKAKVLVWIDNPIDRVFLEIQGSGIVELPDGELVYLGYAAQNGAPYTAIAKVLIDKGVMTKHTASMQGIKRYLTEHPKEMDKVLNQNKSFVFFDKLPQTAALGTQGVALTPGYSLAVDLKWIPIGTPLWLTTTRPDAHSDNQRPFQRLMIAQDTGGAIRGLVRGDVFWGAGKKATYIAGHMKNEGHYWLLLPQHAVERLQKEFASQELTIADNKKTR</sequence>
<dbReference type="EC" id="4.2.2.n1" evidence="4"/>
<evidence type="ECO:0000256" key="5">
    <source>
        <dbReference type="SAM" id="Phobius"/>
    </source>
</evidence>
<dbReference type="Gene3D" id="2.40.40.10">
    <property type="entry name" value="RlpA-like domain"/>
    <property type="match status" value="1"/>
</dbReference>
<dbReference type="PIRSF" id="PIRSF019422">
    <property type="entry name" value="MltA"/>
    <property type="match status" value="1"/>
</dbReference>
<evidence type="ECO:0000313" key="7">
    <source>
        <dbReference type="EMBL" id="WED44467.1"/>
    </source>
</evidence>
<dbReference type="Pfam" id="PF06725">
    <property type="entry name" value="3D"/>
    <property type="match status" value="1"/>
</dbReference>
<evidence type="ECO:0000256" key="1">
    <source>
        <dbReference type="ARBA" id="ARBA00001420"/>
    </source>
</evidence>
<dbReference type="CDD" id="cd14668">
    <property type="entry name" value="mlta_B"/>
    <property type="match status" value="1"/>
</dbReference>
<dbReference type="Pfam" id="PF03562">
    <property type="entry name" value="MltA"/>
    <property type="match status" value="1"/>
</dbReference>
<evidence type="ECO:0000313" key="8">
    <source>
        <dbReference type="Proteomes" id="UP001222087"/>
    </source>
</evidence>
<keyword evidence="2 4" id="KW-0456">Lyase</keyword>
<evidence type="ECO:0000256" key="3">
    <source>
        <dbReference type="ARBA" id="ARBA00023316"/>
    </source>
</evidence>
<reference evidence="7 8" key="1">
    <citation type="submission" date="2023-02" db="EMBL/GenBank/DDBJ databases">
        <title>Genome Sequence of L. cardiaca H63T.</title>
        <authorList>
            <person name="Lopez A.E."/>
            <person name="Cianciotto N.P."/>
        </authorList>
    </citation>
    <scope>NUCLEOTIDE SEQUENCE [LARGE SCALE GENOMIC DNA]</scope>
    <source>
        <strain evidence="7 8">H63</strain>
    </source>
</reference>
<keyword evidence="5" id="KW-0472">Membrane</keyword>
<dbReference type="InterPro" id="IPR026044">
    <property type="entry name" value="MltA"/>
</dbReference>
<proteinExistence type="predicted"/>
<keyword evidence="5" id="KW-1133">Transmembrane helix</keyword>
<dbReference type="RefSeq" id="WP_275090286.1">
    <property type="nucleotide sequence ID" value="NZ_CP119078.1"/>
</dbReference>
<feature type="transmembrane region" description="Helical" evidence="5">
    <location>
        <begin position="5"/>
        <end position="25"/>
    </location>
</feature>
<organism evidence="7 8">
    <name type="scientific">Legionella cardiaca</name>
    <dbReference type="NCBI Taxonomy" id="1071983"/>
    <lineage>
        <taxon>Bacteria</taxon>
        <taxon>Pseudomonadati</taxon>
        <taxon>Pseudomonadota</taxon>
        <taxon>Gammaproteobacteria</taxon>
        <taxon>Legionellales</taxon>
        <taxon>Legionellaceae</taxon>
        <taxon>Legionella</taxon>
    </lineage>
</organism>
<accession>A0ABY8AZE2</accession>
<keyword evidence="8" id="KW-1185">Reference proteome</keyword>